<keyword evidence="3" id="KW-1185">Reference proteome</keyword>
<dbReference type="GO" id="GO:0035312">
    <property type="term" value="F:5'-3' DNA exonuclease activity"/>
    <property type="evidence" value="ECO:0007669"/>
    <property type="project" value="TreeGrafter"/>
</dbReference>
<dbReference type="eggNOG" id="COG0613">
    <property type="taxonomic scope" value="Bacteria"/>
</dbReference>
<dbReference type="InterPro" id="IPR004013">
    <property type="entry name" value="PHP_dom"/>
</dbReference>
<dbReference type="PANTHER" id="PTHR42924">
    <property type="entry name" value="EXONUCLEASE"/>
    <property type="match status" value="1"/>
</dbReference>
<dbReference type="Pfam" id="PF02811">
    <property type="entry name" value="PHP"/>
    <property type="match status" value="1"/>
</dbReference>
<dbReference type="PANTHER" id="PTHR42924:SF3">
    <property type="entry name" value="POLYMERASE_HISTIDINOL PHOSPHATASE N-TERMINAL DOMAIN-CONTAINING PROTEIN"/>
    <property type="match status" value="1"/>
</dbReference>
<accession>A0A095VVF7</accession>
<gene>
    <name evidence="2" type="ORF">HRUBRA_00025</name>
</gene>
<organism evidence="2 3">
    <name type="scientific">Pseudohaliea rubra DSM 19751</name>
    <dbReference type="NCBI Taxonomy" id="1265313"/>
    <lineage>
        <taxon>Bacteria</taxon>
        <taxon>Pseudomonadati</taxon>
        <taxon>Pseudomonadota</taxon>
        <taxon>Gammaproteobacteria</taxon>
        <taxon>Cellvibrionales</taxon>
        <taxon>Halieaceae</taxon>
        <taxon>Pseudohaliea</taxon>
    </lineage>
</organism>
<proteinExistence type="predicted"/>
<comment type="caution">
    <text evidence="2">The sequence shown here is derived from an EMBL/GenBank/DDBJ whole genome shotgun (WGS) entry which is preliminary data.</text>
</comment>
<dbReference type="STRING" id="1265313.HRUBRA_00025"/>
<evidence type="ECO:0000313" key="3">
    <source>
        <dbReference type="Proteomes" id="UP000029640"/>
    </source>
</evidence>
<dbReference type="Gene3D" id="1.10.150.650">
    <property type="match status" value="1"/>
</dbReference>
<evidence type="ECO:0000259" key="1">
    <source>
        <dbReference type="SMART" id="SM00481"/>
    </source>
</evidence>
<dbReference type="InterPro" id="IPR003141">
    <property type="entry name" value="Pol/His_phosphatase_N"/>
</dbReference>
<dbReference type="CDD" id="cd07438">
    <property type="entry name" value="PHP_HisPPase_AMP"/>
    <property type="match status" value="1"/>
</dbReference>
<dbReference type="Gene3D" id="3.20.20.140">
    <property type="entry name" value="Metal-dependent hydrolases"/>
    <property type="match status" value="1"/>
</dbReference>
<dbReference type="RefSeq" id="WP_084592526.1">
    <property type="nucleotide sequence ID" value="NZ_KN234760.1"/>
</dbReference>
<dbReference type="Proteomes" id="UP000029640">
    <property type="component" value="Unassembled WGS sequence"/>
</dbReference>
<dbReference type="AlphaFoldDB" id="A0A095VVF7"/>
<reference evidence="2 3" key="1">
    <citation type="journal article" date="2014" name="Genome Announc.">
        <title>Genome Sequence of Gammaproteobacterial Pseudohaliea rubra Type Strain DSM 19751, Isolated from Coastal Seawater of the Mediterranean Sea.</title>
        <authorList>
            <person name="Spring S."/>
            <person name="Fiebig A."/>
            <person name="Riedel T."/>
            <person name="Goker M."/>
            <person name="Klenk H.P."/>
        </authorList>
    </citation>
    <scope>NUCLEOTIDE SEQUENCE [LARGE SCALE GENOMIC DNA]</scope>
    <source>
        <strain evidence="2 3">DSM 19751</strain>
    </source>
</reference>
<dbReference type="GO" id="GO:0004534">
    <property type="term" value="F:5'-3' RNA exonuclease activity"/>
    <property type="evidence" value="ECO:0007669"/>
    <property type="project" value="TreeGrafter"/>
</dbReference>
<dbReference type="HOGENOM" id="CLU_067347_0_0_6"/>
<dbReference type="InterPro" id="IPR016195">
    <property type="entry name" value="Pol/histidinol_Pase-like"/>
</dbReference>
<sequence>MLVDFHTHTTASDGALAPATLIERARAAGLAELAITDHDTLAGYRAAVPLAGELVLHAGVELSCQWSGATIHVVGLGVAVDDPTLVTGLATLGAARQARARTIAERLASRGFPGALEGARAIAGNSQLGRPHFARWLVQAGHLADEATAFKRYLGRNKPGDVKAFWPALAEVTGWITAAGGIAVLAHPLHYKFTRMKLRRLLTDFARAGGGALEVVSGRQAPGLAGGLAQLAADFDLAVSVGSDFHADSTHGPRLGVPSAPFAGQPNVWSRLAAPAGPREATAP</sequence>
<dbReference type="EMBL" id="AUVB01000001">
    <property type="protein sequence ID" value="KGE05345.1"/>
    <property type="molecule type" value="Genomic_DNA"/>
</dbReference>
<dbReference type="SMART" id="SM00481">
    <property type="entry name" value="POLIIIAc"/>
    <property type="match status" value="1"/>
</dbReference>
<dbReference type="SUPFAM" id="SSF89550">
    <property type="entry name" value="PHP domain-like"/>
    <property type="match status" value="1"/>
</dbReference>
<feature type="domain" description="Polymerase/histidinol phosphatase N-terminal" evidence="1">
    <location>
        <begin position="3"/>
        <end position="66"/>
    </location>
</feature>
<name>A0A095VVF7_9GAMM</name>
<protein>
    <submittedName>
        <fullName evidence="2">Putative metal-dependent phosphoesterase (PHP family)</fullName>
    </submittedName>
</protein>
<evidence type="ECO:0000313" key="2">
    <source>
        <dbReference type="EMBL" id="KGE05345.1"/>
    </source>
</evidence>
<dbReference type="InterPro" id="IPR052018">
    <property type="entry name" value="PHP_domain"/>
</dbReference>
<dbReference type="PATRIC" id="fig|1265313.6.peg.25"/>